<feature type="domain" description="Helicase ATP-binding" evidence="1">
    <location>
        <begin position="210"/>
        <end position="378"/>
    </location>
</feature>
<dbReference type="Gene3D" id="3.40.50.300">
    <property type="entry name" value="P-loop containing nucleotide triphosphate hydrolases"/>
    <property type="match status" value="1"/>
</dbReference>
<dbReference type="Proteomes" id="UP000444721">
    <property type="component" value="Unassembled WGS sequence"/>
</dbReference>
<organism evidence="2 3">
    <name type="scientific">Naegleria fowleri</name>
    <name type="common">Brain eating amoeba</name>
    <dbReference type="NCBI Taxonomy" id="5763"/>
    <lineage>
        <taxon>Eukaryota</taxon>
        <taxon>Discoba</taxon>
        <taxon>Heterolobosea</taxon>
        <taxon>Tetramitia</taxon>
        <taxon>Eutetramitia</taxon>
        <taxon>Vahlkampfiidae</taxon>
        <taxon>Naegleria</taxon>
    </lineage>
</organism>
<dbReference type="PROSITE" id="PS51192">
    <property type="entry name" value="HELICASE_ATP_BIND_1"/>
    <property type="match status" value="1"/>
</dbReference>
<dbReference type="Pfam" id="PF04851">
    <property type="entry name" value="ResIII"/>
    <property type="match status" value="1"/>
</dbReference>
<evidence type="ECO:0000259" key="1">
    <source>
        <dbReference type="PROSITE" id="PS51192"/>
    </source>
</evidence>
<comment type="caution">
    <text evidence="2">The sequence shown here is derived from an EMBL/GenBank/DDBJ whole genome shotgun (WGS) entry which is preliminary data.</text>
</comment>
<dbReference type="VEuPathDB" id="AmoebaDB:NF0001830"/>
<dbReference type="VEuPathDB" id="AmoebaDB:NfTy_003670"/>
<dbReference type="EMBL" id="VFQX01000003">
    <property type="protein sequence ID" value="KAF0984348.1"/>
    <property type="molecule type" value="Genomic_DNA"/>
</dbReference>
<dbReference type="GO" id="GO:0005524">
    <property type="term" value="F:ATP binding"/>
    <property type="evidence" value="ECO:0007669"/>
    <property type="project" value="InterPro"/>
</dbReference>
<dbReference type="PANTHER" id="PTHR14074:SF16">
    <property type="entry name" value="ANTIVIRAL INNATE IMMUNE RESPONSE RECEPTOR RIG-I"/>
    <property type="match status" value="1"/>
</dbReference>
<reference evidence="2 3" key="1">
    <citation type="journal article" date="2019" name="Sci. Rep.">
        <title>Nanopore sequencing improves the draft genome of the human pathogenic amoeba Naegleria fowleri.</title>
        <authorList>
            <person name="Liechti N."/>
            <person name="Schurch N."/>
            <person name="Bruggmann R."/>
            <person name="Wittwer M."/>
        </authorList>
    </citation>
    <scope>NUCLEOTIDE SEQUENCE [LARGE SCALE GENOMIC DNA]</scope>
    <source>
        <strain evidence="2 3">ATCC 30894</strain>
    </source>
</reference>
<keyword evidence="3" id="KW-1185">Reference proteome</keyword>
<dbReference type="PANTHER" id="PTHR14074">
    <property type="entry name" value="HELICASE WITH DEATH DOMAIN-RELATED"/>
    <property type="match status" value="1"/>
</dbReference>
<dbReference type="InterPro" id="IPR006935">
    <property type="entry name" value="Helicase/UvrB_N"/>
</dbReference>
<sequence length="798" mass="92754">MIPNRPRTQTNCLTCVQCQSPLVPLEWICMCTFPDSAQHCTLKPEHQIKYHSDLSKGYLENDESNIKLLKQVHIRPPEKKNSINILECAKCGEKISTIIAQMIGKDGKEWPFVCFRPEALYVPSLENKDVCFRKKGLKFRERKDKLRLAERLCTDYEINREEKILEHQSMCDFLPTNHPRIDNTSNINSLLERYRPPSVRSTVRNYQAEMYFQCLFQNSLIALPTGMGKTLIAILLMKKMLELNPQKLIAFVVTKIPLAFQQCQYIEQETGIPCQVLCSETKNDDTLQKLRSKEIKIHCFTDGMLFALIETSVVSPEDFSMVVFDEIHHGAAENHKFCKISKSLLKSKYEVKILGLTATPSHLEEILANFRITSISYPCIMRKEIEEIKFLTQTKSTSFKEQDEQVELKNIISKRIYDLNEQLGPYRLSDNIINHYPLMIGCLRNVQFPSHLREMVEHMRKLVSLIEITDILGSKYAIDIINKSQDLTLSQLKHEIQHVPSKYSPSSHASTLIPHHDVLENDHVNVSLERYLEFENCCNYIKQCYSCSDLDLVAGDKKLGRKLYASLVLRYRTEAMNNHDKFVIPQERVTLSAYNWIVPSSQSSCLNEYIAFGMISRSIYHFIHTHFGVYLDQLREIEREKTKFQDMIGEQFRIFIFGSVSVLLHDSNNTDVDFYVMYYKKSVPVITVLLPTKIIDCCESMDLSGSTRGLRKKHLLRKYLKQKPCLFVILNILVQWFRRVFSPNVIKTYLFVWKMIDYCIERGYLNKEIVPSEEETFEIEIAEKDSHTSLSSLKELTP</sequence>
<proteinExistence type="predicted"/>
<evidence type="ECO:0000313" key="2">
    <source>
        <dbReference type="EMBL" id="KAF0984348.1"/>
    </source>
</evidence>
<accession>A0A6A5CG83</accession>
<dbReference type="OrthoDB" id="416741at2759"/>
<dbReference type="InterPro" id="IPR027417">
    <property type="entry name" value="P-loop_NTPase"/>
</dbReference>
<dbReference type="AlphaFoldDB" id="A0A6A5CG83"/>
<dbReference type="SMART" id="SM00487">
    <property type="entry name" value="DEXDc"/>
    <property type="match status" value="1"/>
</dbReference>
<dbReference type="InterPro" id="IPR051363">
    <property type="entry name" value="RLR_Helicase"/>
</dbReference>
<dbReference type="GeneID" id="68114743"/>
<dbReference type="RefSeq" id="XP_044569061.1">
    <property type="nucleotide sequence ID" value="XM_044711280.1"/>
</dbReference>
<dbReference type="SUPFAM" id="SSF52540">
    <property type="entry name" value="P-loop containing nucleoside triphosphate hydrolases"/>
    <property type="match status" value="1"/>
</dbReference>
<dbReference type="InterPro" id="IPR014001">
    <property type="entry name" value="Helicase_ATP-bd"/>
</dbReference>
<dbReference type="GO" id="GO:0003677">
    <property type="term" value="F:DNA binding"/>
    <property type="evidence" value="ECO:0007669"/>
    <property type="project" value="InterPro"/>
</dbReference>
<gene>
    <name evidence="2" type="ORF">FDP41_007525</name>
</gene>
<dbReference type="GO" id="GO:0005737">
    <property type="term" value="C:cytoplasm"/>
    <property type="evidence" value="ECO:0007669"/>
    <property type="project" value="TreeGrafter"/>
</dbReference>
<protein>
    <recommendedName>
        <fullName evidence="1">Helicase ATP-binding domain-containing protein</fullName>
    </recommendedName>
</protein>
<evidence type="ECO:0000313" key="3">
    <source>
        <dbReference type="Proteomes" id="UP000444721"/>
    </source>
</evidence>
<dbReference type="GO" id="GO:0016787">
    <property type="term" value="F:hydrolase activity"/>
    <property type="evidence" value="ECO:0007669"/>
    <property type="project" value="InterPro"/>
</dbReference>
<dbReference type="VEuPathDB" id="AmoebaDB:FDP41_007525"/>
<name>A0A6A5CG83_NAEFO</name>